<keyword evidence="4" id="KW-0720">Serine protease</keyword>
<dbReference type="InterPro" id="IPR018114">
    <property type="entry name" value="TRYPSIN_HIS"/>
</dbReference>
<dbReference type="eggNOG" id="COG5640">
    <property type="taxonomic scope" value="Bacteria"/>
</dbReference>
<evidence type="ECO:0000313" key="8">
    <source>
        <dbReference type="EMBL" id="AEW96538.1"/>
    </source>
</evidence>
<keyword evidence="4" id="KW-0645">Protease</keyword>
<dbReference type="SUPFAM" id="SSF69318">
    <property type="entry name" value="Integrin alpha N-terminal domain"/>
    <property type="match status" value="1"/>
</dbReference>
<keyword evidence="3" id="KW-1015">Disulfide bond</keyword>
<dbReference type="HOGENOM" id="CLU_442726_0_0_11"/>
<organism evidence="8 9">
    <name type="scientific">Streptantibioticus cattleyicolor (strain ATCC 35852 / DSM 46488 / JCM 4925 / NBRC 14057 / NRRL 8057)</name>
    <name type="common">Streptomyces cattleya</name>
    <dbReference type="NCBI Taxonomy" id="1003195"/>
    <lineage>
        <taxon>Bacteria</taxon>
        <taxon>Bacillati</taxon>
        <taxon>Actinomycetota</taxon>
        <taxon>Actinomycetes</taxon>
        <taxon>Kitasatosporales</taxon>
        <taxon>Streptomycetaceae</taxon>
        <taxon>Streptantibioticus</taxon>
    </lineage>
</organism>
<dbReference type="SMART" id="SM00020">
    <property type="entry name" value="Tryp_SPc"/>
    <property type="match status" value="1"/>
</dbReference>
<name>F8JQ75_STREN</name>
<dbReference type="EMBL" id="CP003219">
    <property type="protein sequence ID" value="AEW96538.1"/>
    <property type="molecule type" value="Genomic_DNA"/>
</dbReference>
<evidence type="ECO:0000256" key="3">
    <source>
        <dbReference type="ARBA" id="ARBA00023157"/>
    </source>
</evidence>
<dbReference type="InterPro" id="IPR001254">
    <property type="entry name" value="Trypsin_dom"/>
</dbReference>
<evidence type="ECO:0000256" key="6">
    <source>
        <dbReference type="SAM" id="SignalP"/>
    </source>
</evidence>
<dbReference type="CDD" id="cd00190">
    <property type="entry name" value="Tryp_SPc"/>
    <property type="match status" value="1"/>
</dbReference>
<dbReference type="InterPro" id="IPR001314">
    <property type="entry name" value="Peptidase_S1A"/>
</dbReference>
<keyword evidence="2 6" id="KW-0732">Signal</keyword>
<keyword evidence="9" id="KW-1185">Reference proteome</keyword>
<dbReference type="Pfam" id="PF00089">
    <property type="entry name" value="Trypsin"/>
    <property type="match status" value="1"/>
</dbReference>
<dbReference type="InterPro" id="IPR013517">
    <property type="entry name" value="FG-GAP"/>
</dbReference>
<evidence type="ECO:0000256" key="5">
    <source>
        <dbReference type="SAM" id="MobiDB-lite"/>
    </source>
</evidence>
<dbReference type="InterPro" id="IPR043504">
    <property type="entry name" value="Peptidase_S1_PA_chymotrypsin"/>
</dbReference>
<feature type="signal peptide" evidence="6">
    <location>
        <begin position="1"/>
        <end position="35"/>
    </location>
</feature>
<sequence length="609" mass="62521">MSFAHRGGKHRRGARMAVPAAAATLFLGGAGAFLAAPADAVAAPPPAPRVTPGHPTVPVAQLTGRVGNALKAAAKAAPKSPADNGRTATTAPAAPSSAGPSGTVDPKIIGGTTTAIGTAPWMAQLWYWDDRGTSDTGDDIGFFCGGTVISPTKILTAAHCVKGYDWHAHGSVLTGTAQTPTTDSAGTTDLHGGTASGVWRQWNDPSFDATTLDNDVAVLTLPNPVSAPTLKVTSAGDTASYRAGTQAQVYGWGRTTSTSQAVSTALRTATLPMNSDAICSAAFGGEYAPGHMVCAGNPATGQDAGTVAACNGDSGGPLVAGGRLVGVVSWGVEDCVAKGSFSVFTKVSSYLGRIEPRVDDADLNGDGLGDLFARTPAGTGYEYDSRRTGLNSRVPLGDWGGLTLVRQADLDRDGYQDFLTRDSGGTLYWEHFVPATGKWAVSRVGGGWNTMRFIAVPGDLTGDALPDLVAGDSSGNVWVYPGKGNGTFGARTKAGYGWNVYGANVVGRGDLTRDGRPDLLAQDASGNLWLHPGTGTTPAAFGARIKAGYGYHYTAYVAVGDLTGDGKADLVTRDPSGNLWLYRGTGSAKAPLAARTKLGYGWNVYDLFG</sequence>
<dbReference type="STRING" id="1003195.SCATT_41670"/>
<dbReference type="PANTHER" id="PTHR24276">
    <property type="entry name" value="POLYSERASE-RELATED"/>
    <property type="match status" value="1"/>
</dbReference>
<dbReference type="InterPro" id="IPR028994">
    <property type="entry name" value="Integrin_alpha_N"/>
</dbReference>
<dbReference type="KEGG" id="sct:SCAT_4179"/>
<proteinExistence type="inferred from homology"/>
<evidence type="ECO:0000256" key="1">
    <source>
        <dbReference type="ARBA" id="ARBA00007664"/>
    </source>
</evidence>
<dbReference type="PRINTS" id="PR00722">
    <property type="entry name" value="CHYMOTRYPSIN"/>
</dbReference>
<accession>F8JQ75</accession>
<dbReference type="InterPro" id="IPR050430">
    <property type="entry name" value="Peptidase_S1"/>
</dbReference>
<dbReference type="InterPro" id="IPR033116">
    <property type="entry name" value="TRYPSIN_SER"/>
</dbReference>
<dbReference type="Pfam" id="PF13517">
    <property type="entry name" value="FG-GAP_3"/>
    <property type="match status" value="1"/>
</dbReference>
<dbReference type="Proteomes" id="UP000007842">
    <property type="component" value="Chromosome"/>
</dbReference>
<dbReference type="KEGG" id="scy:SCATT_41670"/>
<dbReference type="PROSITE" id="PS00135">
    <property type="entry name" value="TRYPSIN_SER"/>
    <property type="match status" value="1"/>
</dbReference>
<gene>
    <name evidence="8" type="ordered locus">SCATT_41670</name>
</gene>
<dbReference type="AlphaFoldDB" id="F8JQ75"/>
<accession>G8X0E4</accession>
<feature type="region of interest" description="Disordered" evidence="5">
    <location>
        <begin position="73"/>
        <end position="106"/>
    </location>
</feature>
<dbReference type="PATRIC" id="fig|1003195.11.peg.5623"/>
<evidence type="ECO:0000256" key="4">
    <source>
        <dbReference type="RuleBase" id="RU363034"/>
    </source>
</evidence>
<dbReference type="Gene3D" id="2.40.10.10">
    <property type="entry name" value="Trypsin-like serine proteases"/>
    <property type="match status" value="1"/>
</dbReference>
<dbReference type="Gene3D" id="2.130.10.130">
    <property type="entry name" value="Integrin alpha, N-terminal"/>
    <property type="match status" value="1"/>
</dbReference>
<evidence type="ECO:0000313" key="9">
    <source>
        <dbReference type="Proteomes" id="UP000007842"/>
    </source>
</evidence>
<dbReference type="PROSITE" id="PS00134">
    <property type="entry name" value="TRYPSIN_HIS"/>
    <property type="match status" value="1"/>
</dbReference>
<dbReference type="InterPro" id="IPR009003">
    <property type="entry name" value="Peptidase_S1_PA"/>
</dbReference>
<evidence type="ECO:0000259" key="7">
    <source>
        <dbReference type="PROSITE" id="PS50240"/>
    </source>
</evidence>
<feature type="domain" description="Peptidase S1" evidence="7">
    <location>
        <begin position="108"/>
        <end position="359"/>
    </location>
</feature>
<reference evidence="9" key="1">
    <citation type="submission" date="2011-12" db="EMBL/GenBank/DDBJ databases">
        <title>Complete genome sequence of Streptomyces cattleya strain DSM 46488.</title>
        <authorList>
            <person name="Ou H.-Y."/>
            <person name="Li P."/>
            <person name="Zhao C."/>
            <person name="O'Hagan D."/>
            <person name="Deng Z."/>
        </authorList>
    </citation>
    <scope>NUCLEOTIDE SEQUENCE [LARGE SCALE GENOMIC DNA]</scope>
    <source>
        <strain evidence="9">ATCC 35852 / DSM 46488 / JCM 4925 / NBRC 14057 / NRRL 8057</strain>
    </source>
</reference>
<evidence type="ECO:0000256" key="2">
    <source>
        <dbReference type="ARBA" id="ARBA00022729"/>
    </source>
</evidence>
<dbReference type="GO" id="GO:0004252">
    <property type="term" value="F:serine-type endopeptidase activity"/>
    <property type="evidence" value="ECO:0007669"/>
    <property type="project" value="InterPro"/>
</dbReference>
<dbReference type="OrthoDB" id="1496095at2"/>
<dbReference type="PANTHER" id="PTHR24276:SF98">
    <property type="entry name" value="FI18310P1-RELATED"/>
    <property type="match status" value="1"/>
</dbReference>
<dbReference type="SUPFAM" id="SSF50494">
    <property type="entry name" value="Trypsin-like serine proteases"/>
    <property type="match status" value="1"/>
</dbReference>
<comment type="similarity">
    <text evidence="1">Belongs to the peptidase S1 family.</text>
</comment>
<protein>
    <submittedName>
        <fullName evidence="8">FG-GAP repeat domain-containing protein</fullName>
    </submittedName>
</protein>
<dbReference type="GO" id="GO:0006508">
    <property type="term" value="P:proteolysis"/>
    <property type="evidence" value="ECO:0007669"/>
    <property type="project" value="UniProtKB-KW"/>
</dbReference>
<keyword evidence="4" id="KW-0378">Hydrolase</keyword>
<dbReference type="PROSITE" id="PS50240">
    <property type="entry name" value="TRYPSIN_DOM"/>
    <property type="match status" value="1"/>
</dbReference>
<feature type="chain" id="PRO_5039029849" evidence="6">
    <location>
        <begin position="36"/>
        <end position="609"/>
    </location>
</feature>